<dbReference type="InterPro" id="IPR010982">
    <property type="entry name" value="Lambda_DNA-bd_dom_sf"/>
</dbReference>
<dbReference type="InterPro" id="IPR000843">
    <property type="entry name" value="HTH_LacI"/>
</dbReference>
<evidence type="ECO:0000256" key="1">
    <source>
        <dbReference type="ARBA" id="ARBA00023015"/>
    </source>
</evidence>
<dbReference type="GO" id="GO:0000976">
    <property type="term" value="F:transcription cis-regulatory region binding"/>
    <property type="evidence" value="ECO:0007669"/>
    <property type="project" value="TreeGrafter"/>
</dbReference>
<dbReference type="Gene3D" id="1.10.260.40">
    <property type="entry name" value="lambda repressor-like DNA-binding domains"/>
    <property type="match status" value="1"/>
</dbReference>
<sequence length="334" mass="36975">MAGIQPCSLMKVAREACVAASTASLALRGSPRVLPETVERVKAAAKRLGYSADPRVGSLMARIRMAKEIHDRERIAFVWVNGLKEDRLRDRFSQTTVACAKRRAEELGWAMEEFWLGSDGMTPARLEKVLLTRGITGVVFSSPLAVHSTTVDWNWSHFASALIGNLEFHPPLHRAGHHHYQNMWTAVEKLRAAGCARPAAVLFEPHQLHMQGIHQAAFLANYPLPRQALSMVRFGLPESRAETLAWLEKVKADGLVFGMNPSEETLHWLRTLPRIKCMVTVDRPEPGLPGINTQNGAIAADAVDLVIAQLHRNERGVPVSPISVLPEGVWEDFG</sequence>
<dbReference type="GO" id="GO:0003700">
    <property type="term" value="F:DNA-binding transcription factor activity"/>
    <property type="evidence" value="ECO:0007669"/>
    <property type="project" value="TreeGrafter"/>
</dbReference>
<feature type="domain" description="HTH lacI-type" evidence="4">
    <location>
        <begin position="12"/>
        <end position="61"/>
    </location>
</feature>
<evidence type="ECO:0000259" key="4">
    <source>
        <dbReference type="PROSITE" id="PS50932"/>
    </source>
</evidence>
<evidence type="ECO:0000313" key="5">
    <source>
        <dbReference type="EMBL" id="TSJ79553.1"/>
    </source>
</evidence>
<evidence type="ECO:0000256" key="3">
    <source>
        <dbReference type="ARBA" id="ARBA00023163"/>
    </source>
</evidence>
<dbReference type="EMBL" id="VMBG01000001">
    <property type="protein sequence ID" value="TSJ79553.1"/>
    <property type="molecule type" value="Genomic_DNA"/>
</dbReference>
<proteinExistence type="predicted"/>
<dbReference type="Proteomes" id="UP000315648">
    <property type="component" value="Unassembled WGS sequence"/>
</dbReference>
<keyword evidence="2" id="KW-0238">DNA-binding</keyword>
<dbReference type="SMART" id="SM00354">
    <property type="entry name" value="HTH_LACI"/>
    <property type="match status" value="1"/>
</dbReference>
<keyword evidence="3" id="KW-0804">Transcription</keyword>
<accession>A0A556QSF2</accession>
<evidence type="ECO:0000313" key="6">
    <source>
        <dbReference type="Proteomes" id="UP000315648"/>
    </source>
</evidence>
<keyword evidence="6" id="KW-1185">Reference proteome</keyword>
<dbReference type="PROSITE" id="PS50932">
    <property type="entry name" value="HTH_LACI_2"/>
    <property type="match status" value="1"/>
</dbReference>
<dbReference type="PANTHER" id="PTHR30146">
    <property type="entry name" value="LACI-RELATED TRANSCRIPTIONAL REPRESSOR"/>
    <property type="match status" value="1"/>
</dbReference>
<dbReference type="AlphaFoldDB" id="A0A556QSF2"/>
<dbReference type="Pfam" id="PF00356">
    <property type="entry name" value="LacI"/>
    <property type="match status" value="1"/>
</dbReference>
<organism evidence="5 6">
    <name type="scientific">Rariglobus hedericola</name>
    <dbReference type="NCBI Taxonomy" id="2597822"/>
    <lineage>
        <taxon>Bacteria</taxon>
        <taxon>Pseudomonadati</taxon>
        <taxon>Verrucomicrobiota</taxon>
        <taxon>Opitutia</taxon>
        <taxon>Opitutales</taxon>
        <taxon>Opitutaceae</taxon>
        <taxon>Rariglobus</taxon>
    </lineage>
</organism>
<keyword evidence="1" id="KW-0805">Transcription regulation</keyword>
<dbReference type="CDD" id="cd01392">
    <property type="entry name" value="HTH_LacI"/>
    <property type="match status" value="1"/>
</dbReference>
<name>A0A556QSF2_9BACT</name>
<protein>
    <submittedName>
        <fullName evidence="5">LacI family transcriptional regulator</fullName>
    </submittedName>
</protein>
<reference evidence="5 6" key="1">
    <citation type="submission" date="2019-07" db="EMBL/GenBank/DDBJ databases">
        <title>Description of 53C-WASEF.</title>
        <authorList>
            <person name="Pitt A."/>
            <person name="Hahn M.W."/>
        </authorList>
    </citation>
    <scope>NUCLEOTIDE SEQUENCE [LARGE SCALE GENOMIC DNA]</scope>
    <source>
        <strain evidence="5 6">53C-WASEF</strain>
    </source>
</reference>
<comment type="caution">
    <text evidence="5">The sequence shown here is derived from an EMBL/GenBank/DDBJ whole genome shotgun (WGS) entry which is preliminary data.</text>
</comment>
<dbReference type="SUPFAM" id="SSF47413">
    <property type="entry name" value="lambda repressor-like DNA-binding domains"/>
    <property type="match status" value="1"/>
</dbReference>
<dbReference type="OrthoDB" id="184672at2"/>
<evidence type="ECO:0000256" key="2">
    <source>
        <dbReference type="ARBA" id="ARBA00023125"/>
    </source>
</evidence>
<gene>
    <name evidence="5" type="ORF">FPL22_09785</name>
</gene>
<dbReference type="PANTHER" id="PTHR30146:SF153">
    <property type="entry name" value="LACTOSE OPERON REPRESSOR"/>
    <property type="match status" value="1"/>
</dbReference>